<evidence type="ECO:0000313" key="1">
    <source>
        <dbReference type="EMBL" id="KAK9504992.1"/>
    </source>
</evidence>
<dbReference type="AlphaFoldDB" id="A0AAW1D393"/>
<dbReference type="Proteomes" id="UP001461498">
    <property type="component" value="Unassembled WGS sequence"/>
</dbReference>
<gene>
    <name evidence="1" type="ORF">O3M35_009150</name>
</gene>
<organism evidence="1 2">
    <name type="scientific">Rhynocoris fuscipes</name>
    <dbReference type="NCBI Taxonomy" id="488301"/>
    <lineage>
        <taxon>Eukaryota</taxon>
        <taxon>Metazoa</taxon>
        <taxon>Ecdysozoa</taxon>
        <taxon>Arthropoda</taxon>
        <taxon>Hexapoda</taxon>
        <taxon>Insecta</taxon>
        <taxon>Pterygota</taxon>
        <taxon>Neoptera</taxon>
        <taxon>Paraneoptera</taxon>
        <taxon>Hemiptera</taxon>
        <taxon>Heteroptera</taxon>
        <taxon>Panheteroptera</taxon>
        <taxon>Cimicomorpha</taxon>
        <taxon>Reduviidae</taxon>
        <taxon>Harpactorinae</taxon>
        <taxon>Harpactorini</taxon>
        <taxon>Rhynocoris</taxon>
    </lineage>
</organism>
<protein>
    <submittedName>
        <fullName evidence="1">Uncharacterized protein</fullName>
    </submittedName>
</protein>
<reference evidence="1 2" key="1">
    <citation type="submission" date="2022-12" db="EMBL/GenBank/DDBJ databases">
        <title>Chromosome-level genome assembly of true bugs.</title>
        <authorList>
            <person name="Ma L."/>
            <person name="Li H."/>
        </authorList>
    </citation>
    <scope>NUCLEOTIDE SEQUENCE [LARGE SCALE GENOMIC DNA]</scope>
    <source>
        <strain evidence="1">Lab_2022b</strain>
    </source>
</reference>
<accession>A0AAW1D393</accession>
<sequence>MTELEHKVCFMLQVKWNPCLADVAQKLIKPMVRALVRSTKNYLTWVQSLLRYGKRKIRNFELFYLQHCWSD</sequence>
<comment type="caution">
    <text evidence="1">The sequence shown here is derived from an EMBL/GenBank/DDBJ whole genome shotgun (WGS) entry which is preliminary data.</text>
</comment>
<keyword evidence="2" id="KW-1185">Reference proteome</keyword>
<proteinExistence type="predicted"/>
<dbReference type="EMBL" id="JAPXFL010000006">
    <property type="protein sequence ID" value="KAK9504992.1"/>
    <property type="molecule type" value="Genomic_DNA"/>
</dbReference>
<name>A0AAW1D393_9HEMI</name>
<evidence type="ECO:0000313" key="2">
    <source>
        <dbReference type="Proteomes" id="UP001461498"/>
    </source>
</evidence>